<accession>A0A345HTK1</accession>
<keyword evidence="2" id="KW-0732">Signal</keyword>
<evidence type="ECO:0008006" key="5">
    <source>
        <dbReference type="Google" id="ProtNLM"/>
    </source>
</evidence>
<proteinExistence type="predicted"/>
<evidence type="ECO:0000313" key="4">
    <source>
        <dbReference type="Proteomes" id="UP000253868"/>
    </source>
</evidence>
<reference evidence="4" key="1">
    <citation type="submission" date="2018-07" db="EMBL/GenBank/DDBJ databases">
        <authorList>
            <person name="Zhao J."/>
        </authorList>
    </citation>
    <scope>NUCLEOTIDE SEQUENCE [LARGE SCALE GENOMIC DNA]</scope>
    <source>
        <strain evidence="4">GSSD-12</strain>
    </source>
</reference>
<feature type="signal peptide" evidence="2">
    <location>
        <begin position="1"/>
        <end position="33"/>
    </location>
</feature>
<dbReference type="RefSeq" id="WP_114661351.1">
    <property type="nucleotide sequence ID" value="NZ_CP031194.1"/>
</dbReference>
<dbReference type="KEGG" id="spad:DVK44_22875"/>
<dbReference type="OrthoDB" id="4216217at2"/>
<dbReference type="PROSITE" id="PS51257">
    <property type="entry name" value="PROKAR_LIPOPROTEIN"/>
    <property type="match status" value="1"/>
</dbReference>
<dbReference type="EMBL" id="CP031194">
    <property type="protein sequence ID" value="AXG80025.1"/>
    <property type="molecule type" value="Genomic_DNA"/>
</dbReference>
<evidence type="ECO:0000313" key="3">
    <source>
        <dbReference type="EMBL" id="AXG80025.1"/>
    </source>
</evidence>
<dbReference type="Proteomes" id="UP000253868">
    <property type="component" value="Chromosome"/>
</dbReference>
<evidence type="ECO:0000256" key="2">
    <source>
        <dbReference type="SAM" id="SignalP"/>
    </source>
</evidence>
<evidence type="ECO:0000256" key="1">
    <source>
        <dbReference type="SAM" id="MobiDB-lite"/>
    </source>
</evidence>
<feature type="compositionally biased region" description="Low complexity" evidence="1">
    <location>
        <begin position="52"/>
        <end position="69"/>
    </location>
</feature>
<organism evidence="3 4">
    <name type="scientific">Streptomyces paludis</name>
    <dbReference type="NCBI Taxonomy" id="2282738"/>
    <lineage>
        <taxon>Bacteria</taxon>
        <taxon>Bacillati</taxon>
        <taxon>Actinomycetota</taxon>
        <taxon>Actinomycetes</taxon>
        <taxon>Kitasatosporales</taxon>
        <taxon>Streptomycetaceae</taxon>
        <taxon>Streptomyces</taxon>
    </lineage>
</organism>
<dbReference type="AlphaFoldDB" id="A0A345HTK1"/>
<keyword evidence="4" id="KW-1185">Reference proteome</keyword>
<sequence>MHNETHRTRNRNRTCRAVASAVAVVLALGLAGACGGGTETKRDSAPTTQERSSPPANAESAESAKSAEALPPPALTGIGASDGRVLDQRALDAAVLADGDVPGFRVAPMDAPPPGGESADTAACAPLTAVIGGRPEPRAKAVAYRQLTGPDNGSPAVSEFLTAHGTKDATALVRGLRAAVESCAGGFTAKGGDDGPSTYTAVKRLRVPEVGDDTLAYQVTGDFGGTPVPLVFQVVRVGGTVATFYTANLDGAATPELPEALPAAQAAKLT</sequence>
<name>A0A345HTK1_9ACTN</name>
<gene>
    <name evidence="3" type="ORF">DVK44_22875</name>
</gene>
<protein>
    <recommendedName>
        <fullName evidence="5">Sensor domain-containing protein</fullName>
    </recommendedName>
</protein>
<feature type="chain" id="PRO_5016981722" description="Sensor domain-containing protein" evidence="2">
    <location>
        <begin position="34"/>
        <end position="270"/>
    </location>
</feature>
<feature type="region of interest" description="Disordered" evidence="1">
    <location>
        <begin position="35"/>
        <end position="81"/>
    </location>
</feature>